<comment type="caution">
    <text evidence="4">The sequence shown here is derived from an EMBL/GenBank/DDBJ whole genome shotgun (WGS) entry which is preliminary data.</text>
</comment>
<dbReference type="PANTHER" id="PTHR10627:SF74">
    <property type="entry name" value="OS08G0526500 PROTEIN"/>
    <property type="match status" value="1"/>
</dbReference>
<reference evidence="4 5" key="1">
    <citation type="journal article" date="2023" name="BMC Biotechnol.">
        <title>Vitis rotundifolia cv Carlos genome sequencing.</title>
        <authorList>
            <person name="Huff M."/>
            <person name="Hulse-Kemp A."/>
            <person name="Scheffler B."/>
            <person name="Youngblood R."/>
            <person name="Simpson S."/>
            <person name="Babiker E."/>
            <person name="Staton M."/>
        </authorList>
    </citation>
    <scope>NUCLEOTIDE SEQUENCE [LARGE SCALE GENOMIC DNA]</scope>
    <source>
        <tissue evidence="4">Leaf</tissue>
    </source>
</reference>
<evidence type="ECO:0000313" key="4">
    <source>
        <dbReference type="EMBL" id="KAJ9677642.1"/>
    </source>
</evidence>
<evidence type="ECO:0000259" key="3">
    <source>
        <dbReference type="PROSITE" id="PS50105"/>
    </source>
</evidence>
<dbReference type="PANTHER" id="PTHR10627">
    <property type="entry name" value="SCP160"/>
    <property type="match status" value="1"/>
</dbReference>
<evidence type="ECO:0000313" key="5">
    <source>
        <dbReference type="Proteomes" id="UP001168098"/>
    </source>
</evidence>
<keyword evidence="5" id="KW-1185">Reference proteome</keyword>
<feature type="region of interest" description="Disordered" evidence="2">
    <location>
        <begin position="21"/>
        <end position="72"/>
    </location>
</feature>
<dbReference type="AlphaFoldDB" id="A0AA38YW58"/>
<evidence type="ECO:0000256" key="2">
    <source>
        <dbReference type="SAM" id="MobiDB-lite"/>
    </source>
</evidence>
<keyword evidence="1" id="KW-0677">Repeat</keyword>
<dbReference type="Gene3D" id="1.10.150.50">
    <property type="entry name" value="Transcription Factor, Ets-1"/>
    <property type="match status" value="1"/>
</dbReference>
<feature type="domain" description="SAM" evidence="3">
    <location>
        <begin position="256"/>
        <end position="310"/>
    </location>
</feature>
<evidence type="ECO:0000256" key="1">
    <source>
        <dbReference type="ARBA" id="ARBA00022737"/>
    </source>
</evidence>
<organism evidence="4 5">
    <name type="scientific">Vitis rotundifolia</name>
    <name type="common">Muscadine grape</name>
    <dbReference type="NCBI Taxonomy" id="103349"/>
    <lineage>
        <taxon>Eukaryota</taxon>
        <taxon>Viridiplantae</taxon>
        <taxon>Streptophyta</taxon>
        <taxon>Embryophyta</taxon>
        <taxon>Tracheophyta</taxon>
        <taxon>Spermatophyta</taxon>
        <taxon>Magnoliopsida</taxon>
        <taxon>eudicotyledons</taxon>
        <taxon>Gunneridae</taxon>
        <taxon>Pentapetalae</taxon>
        <taxon>rosids</taxon>
        <taxon>Vitales</taxon>
        <taxon>Vitaceae</taxon>
        <taxon>Viteae</taxon>
        <taxon>Vitis</taxon>
    </lineage>
</organism>
<dbReference type="Proteomes" id="UP001168098">
    <property type="component" value="Unassembled WGS sequence"/>
</dbReference>
<gene>
    <name evidence="4" type="ORF">PVL29_022560</name>
</gene>
<feature type="compositionally biased region" description="Polar residues" evidence="2">
    <location>
        <begin position="48"/>
        <end position="57"/>
    </location>
</feature>
<sequence length="319" mass="35803">MSRPQVTITLGRTGQVVKKAGNVPDGFRFDSLSSAGSKRSTREGAGSNAESSLYETQSKTKRHRGDRSVWSSNDARVGRNDLRFKLMQKNKFRRTRGDYEGRNHKGLKRQLPRAVYSPVSMYTLRRMPESKVNGLLRRIPPTRSTEDLLQLNSSRKSYSTWTHNGLRCRSPDRILSASRGFSPPGNINDHQQVLTFRPIDSSRAAAYMGKDAYNHSRPTGSIHFLTKATLPLEATKQVSQLPPPNSIAQKNSYLGVEPLTVASFLHSLGLEKYIILFQAEEVDMTALKQMRDNDLKELGIPMGPRKKILLALSPHSKQV</sequence>
<accession>A0AA38YW58</accession>
<dbReference type="Pfam" id="PF00536">
    <property type="entry name" value="SAM_1"/>
    <property type="match status" value="1"/>
</dbReference>
<dbReference type="FunFam" id="1.10.150.50:FF:000077">
    <property type="entry name" value="DDHD domain-containing 2"/>
    <property type="match status" value="1"/>
</dbReference>
<dbReference type="InterPro" id="IPR001660">
    <property type="entry name" value="SAM"/>
</dbReference>
<proteinExistence type="predicted"/>
<protein>
    <recommendedName>
        <fullName evidence="3">SAM domain-containing protein</fullName>
    </recommendedName>
</protein>
<dbReference type="PROSITE" id="PS50105">
    <property type="entry name" value="SAM_DOMAIN"/>
    <property type="match status" value="1"/>
</dbReference>
<name>A0AA38YW58_VITRO</name>
<dbReference type="SMART" id="SM00454">
    <property type="entry name" value="SAM"/>
    <property type="match status" value="1"/>
</dbReference>
<dbReference type="InterPro" id="IPR013761">
    <property type="entry name" value="SAM/pointed_sf"/>
</dbReference>
<dbReference type="SUPFAM" id="SSF47769">
    <property type="entry name" value="SAM/Pointed domain"/>
    <property type="match status" value="1"/>
</dbReference>
<dbReference type="EMBL" id="JARBHA010000017">
    <property type="protein sequence ID" value="KAJ9677642.1"/>
    <property type="molecule type" value="Genomic_DNA"/>
</dbReference>